<evidence type="ECO:0000313" key="4">
    <source>
        <dbReference type="Proteomes" id="UP000789508"/>
    </source>
</evidence>
<comment type="caution">
    <text evidence="3">The sequence shown here is derived from an EMBL/GenBank/DDBJ whole genome shotgun (WGS) entry which is preliminary data.</text>
</comment>
<dbReference type="Proteomes" id="UP000789508">
    <property type="component" value="Unassembled WGS sequence"/>
</dbReference>
<proteinExistence type="predicted"/>
<evidence type="ECO:0000256" key="2">
    <source>
        <dbReference type="SAM" id="MobiDB-lite"/>
    </source>
</evidence>
<organism evidence="3 4">
    <name type="scientific">Ambispora leptoticha</name>
    <dbReference type="NCBI Taxonomy" id="144679"/>
    <lineage>
        <taxon>Eukaryota</taxon>
        <taxon>Fungi</taxon>
        <taxon>Fungi incertae sedis</taxon>
        <taxon>Mucoromycota</taxon>
        <taxon>Glomeromycotina</taxon>
        <taxon>Glomeromycetes</taxon>
        <taxon>Archaeosporales</taxon>
        <taxon>Ambisporaceae</taxon>
        <taxon>Ambispora</taxon>
    </lineage>
</organism>
<gene>
    <name evidence="3" type="ORF">ALEPTO_LOCUS11694</name>
</gene>
<name>A0A9N9HTH7_9GLOM</name>
<protein>
    <submittedName>
        <fullName evidence="3">2811_t:CDS:1</fullName>
    </submittedName>
</protein>
<dbReference type="OrthoDB" id="2488973at2759"/>
<keyword evidence="4" id="KW-1185">Reference proteome</keyword>
<keyword evidence="1" id="KW-0175">Coiled coil</keyword>
<sequence length="273" mass="31485">MLGQPEELLSKVENGKLNEVIMTIIEKEEGDAAIHLKAIGVSEIKNKEIAKELREEVGIKTERLEISTKLIEKKNLQISDLQKETIIAKSEQKKLKKAELYLTNKSLKRKRNDTQQKGGEKEIKLQQPLKGEESQGESRKTCDFCSNLYGEDNKSVNQIVTRIKASGKYVADDVVCEECKEKFENDELLKCERCGRLQTRHDFSFCTGKYVCDCVRYNEDLEEKELSVSPPRESMNAFYERQINKLREEKAAAEQTIELEREIHEDSMKVMDD</sequence>
<dbReference type="EMBL" id="CAJVPS010020513">
    <property type="protein sequence ID" value="CAG8704566.1"/>
    <property type="molecule type" value="Genomic_DNA"/>
</dbReference>
<evidence type="ECO:0000256" key="1">
    <source>
        <dbReference type="SAM" id="Coils"/>
    </source>
</evidence>
<feature type="region of interest" description="Disordered" evidence="2">
    <location>
        <begin position="109"/>
        <end position="136"/>
    </location>
</feature>
<accession>A0A9N9HTH7</accession>
<dbReference type="AlphaFoldDB" id="A0A9N9HTH7"/>
<feature type="compositionally biased region" description="Basic and acidic residues" evidence="2">
    <location>
        <begin position="112"/>
        <end position="136"/>
    </location>
</feature>
<feature type="coiled-coil region" evidence="1">
    <location>
        <begin position="236"/>
        <end position="263"/>
    </location>
</feature>
<evidence type="ECO:0000313" key="3">
    <source>
        <dbReference type="EMBL" id="CAG8704566.1"/>
    </source>
</evidence>
<reference evidence="3" key="1">
    <citation type="submission" date="2021-06" db="EMBL/GenBank/DDBJ databases">
        <authorList>
            <person name="Kallberg Y."/>
            <person name="Tangrot J."/>
            <person name="Rosling A."/>
        </authorList>
    </citation>
    <scope>NUCLEOTIDE SEQUENCE</scope>
    <source>
        <strain evidence="3">FL130A</strain>
    </source>
</reference>